<accession>A0A6L2JAG0</accession>
<organism evidence="2">
    <name type="scientific">Tanacetum cinerariifolium</name>
    <name type="common">Dalmatian daisy</name>
    <name type="synonym">Chrysanthemum cinerariifolium</name>
    <dbReference type="NCBI Taxonomy" id="118510"/>
    <lineage>
        <taxon>Eukaryota</taxon>
        <taxon>Viridiplantae</taxon>
        <taxon>Streptophyta</taxon>
        <taxon>Embryophyta</taxon>
        <taxon>Tracheophyta</taxon>
        <taxon>Spermatophyta</taxon>
        <taxon>Magnoliopsida</taxon>
        <taxon>eudicotyledons</taxon>
        <taxon>Gunneridae</taxon>
        <taxon>Pentapetalae</taxon>
        <taxon>asterids</taxon>
        <taxon>campanulids</taxon>
        <taxon>Asterales</taxon>
        <taxon>Asteraceae</taxon>
        <taxon>Asteroideae</taxon>
        <taxon>Anthemideae</taxon>
        <taxon>Anthemidinae</taxon>
        <taxon>Tanacetum</taxon>
    </lineage>
</organism>
<evidence type="ECO:0000256" key="1">
    <source>
        <dbReference type="SAM" id="MobiDB-lite"/>
    </source>
</evidence>
<reference evidence="2" key="1">
    <citation type="journal article" date="2019" name="Sci. Rep.">
        <title>Draft genome of Tanacetum cinerariifolium, the natural source of mosquito coil.</title>
        <authorList>
            <person name="Yamashiro T."/>
            <person name="Shiraishi A."/>
            <person name="Satake H."/>
            <person name="Nakayama K."/>
        </authorList>
    </citation>
    <scope>NUCLEOTIDE SEQUENCE</scope>
</reference>
<dbReference type="Pfam" id="PF14223">
    <property type="entry name" value="Retrotran_gag_2"/>
    <property type="match status" value="1"/>
</dbReference>
<feature type="region of interest" description="Disordered" evidence="1">
    <location>
        <begin position="122"/>
        <end position="152"/>
    </location>
</feature>
<evidence type="ECO:0000313" key="2">
    <source>
        <dbReference type="EMBL" id="GEU32644.1"/>
    </source>
</evidence>
<dbReference type="AlphaFoldDB" id="A0A6L2JAG0"/>
<dbReference type="EMBL" id="BKCJ010000377">
    <property type="protein sequence ID" value="GEU32644.1"/>
    <property type="molecule type" value="Genomic_DNA"/>
</dbReference>
<gene>
    <name evidence="2" type="ORF">Tci_004622</name>
</gene>
<sequence>MAPAPDPETANPATIDKYYELVNFEHEEDGQSVSSYLLKMKSYLDTLKCLGFDMPNKLDVSLILNSLNKDYDQFVQNYNMHSMEKTIAELHAMLKLHEKGIPKKAETLDVLTIKDGRIEKDKKKLQGAKGKDKGKIKLAYAPKPKIPPPPKR</sequence>
<proteinExistence type="predicted"/>
<feature type="compositionally biased region" description="Basic and acidic residues" evidence="1">
    <location>
        <begin position="122"/>
        <end position="135"/>
    </location>
</feature>
<protein>
    <submittedName>
        <fullName evidence="2">Zinc finger, CCHC-type</fullName>
    </submittedName>
</protein>
<name>A0A6L2JAG0_TANCI</name>
<comment type="caution">
    <text evidence="2">The sequence shown here is derived from an EMBL/GenBank/DDBJ whole genome shotgun (WGS) entry which is preliminary data.</text>
</comment>